<dbReference type="Pfam" id="PF01272">
    <property type="entry name" value="GreA_GreB"/>
    <property type="match status" value="1"/>
</dbReference>
<dbReference type="NCBIfam" id="NF001263">
    <property type="entry name" value="PRK00226.1-4"/>
    <property type="match status" value="1"/>
</dbReference>
<dbReference type="InterPro" id="IPR028624">
    <property type="entry name" value="Tscrpt_elong_fac_GreA/B"/>
</dbReference>
<evidence type="ECO:0000256" key="6">
    <source>
        <dbReference type="ARBA" id="ARBA00023163"/>
    </source>
</evidence>
<evidence type="ECO:0000256" key="5">
    <source>
        <dbReference type="ARBA" id="ARBA00023125"/>
    </source>
</evidence>
<dbReference type="NCBIfam" id="TIGR01462">
    <property type="entry name" value="greA"/>
    <property type="match status" value="1"/>
</dbReference>
<dbReference type="EMBL" id="AP025628">
    <property type="protein sequence ID" value="BDG61629.1"/>
    <property type="molecule type" value="Genomic_DNA"/>
</dbReference>
<keyword evidence="13" id="KW-0251">Elongation factor</keyword>
<dbReference type="PROSITE" id="PS00829">
    <property type="entry name" value="GREAB_1"/>
    <property type="match status" value="1"/>
</dbReference>
<protein>
    <recommendedName>
        <fullName evidence="2 9">Transcription elongation factor GreA</fullName>
    </recommendedName>
    <alternativeName>
        <fullName evidence="8 9">Transcript cleavage factor GreA</fullName>
    </alternativeName>
</protein>
<comment type="similarity">
    <text evidence="1 9 10">Belongs to the GreA/GreB family.</text>
</comment>
<dbReference type="Gene3D" id="1.10.287.180">
    <property type="entry name" value="Transcription elongation factor, GreA/GreB, N-terminal domain"/>
    <property type="match status" value="1"/>
</dbReference>
<evidence type="ECO:0000313" key="13">
    <source>
        <dbReference type="EMBL" id="BDG61629.1"/>
    </source>
</evidence>
<evidence type="ECO:0000256" key="4">
    <source>
        <dbReference type="ARBA" id="ARBA00023054"/>
    </source>
</evidence>
<keyword evidence="5 9" id="KW-0238">DNA-binding</keyword>
<dbReference type="Proteomes" id="UP001163687">
    <property type="component" value="Chromosome"/>
</dbReference>
<reference evidence="13" key="1">
    <citation type="submission" date="2022-03" db="EMBL/GenBank/DDBJ databases">
        <title>Complete genome sequence of Caldinitratiruptor microaerophilus.</title>
        <authorList>
            <person name="Mukaiyama R."/>
            <person name="Nishiyama T."/>
            <person name="Ueda K."/>
        </authorList>
    </citation>
    <scope>NUCLEOTIDE SEQUENCE</scope>
    <source>
        <strain evidence="13">JCM 16183</strain>
    </source>
</reference>
<dbReference type="Pfam" id="PF03449">
    <property type="entry name" value="GreA_GreB_N"/>
    <property type="match status" value="1"/>
</dbReference>
<dbReference type="GO" id="GO:0003677">
    <property type="term" value="F:DNA binding"/>
    <property type="evidence" value="ECO:0007669"/>
    <property type="project" value="UniProtKB-UniRule"/>
</dbReference>
<dbReference type="Gene3D" id="3.10.50.30">
    <property type="entry name" value="Transcription elongation factor, GreA/GreB, C-terminal domain"/>
    <property type="match status" value="1"/>
</dbReference>
<name>A0AA35CNA9_9FIRM</name>
<dbReference type="InterPro" id="IPR006359">
    <property type="entry name" value="Tscrpt_elong_fac_GreA"/>
</dbReference>
<evidence type="ECO:0000256" key="1">
    <source>
        <dbReference type="ARBA" id="ARBA00008213"/>
    </source>
</evidence>
<dbReference type="InterPro" id="IPR001437">
    <property type="entry name" value="Tscrpt_elong_fac_GreA/B_C"/>
</dbReference>
<evidence type="ECO:0000256" key="10">
    <source>
        <dbReference type="RuleBase" id="RU000556"/>
    </source>
</evidence>
<dbReference type="GO" id="GO:0006354">
    <property type="term" value="P:DNA-templated transcription elongation"/>
    <property type="evidence" value="ECO:0007669"/>
    <property type="project" value="TreeGrafter"/>
</dbReference>
<proteinExistence type="inferred from homology"/>
<dbReference type="HAMAP" id="MF_00105">
    <property type="entry name" value="GreA_GreB"/>
    <property type="match status" value="1"/>
</dbReference>
<dbReference type="FunFam" id="3.10.50.30:FF:000001">
    <property type="entry name" value="Transcription elongation factor GreA"/>
    <property type="match status" value="1"/>
</dbReference>
<evidence type="ECO:0000256" key="3">
    <source>
        <dbReference type="ARBA" id="ARBA00023015"/>
    </source>
</evidence>
<dbReference type="FunFam" id="1.10.287.180:FF:000001">
    <property type="entry name" value="Transcription elongation factor GreA"/>
    <property type="match status" value="1"/>
</dbReference>
<feature type="domain" description="Transcription elongation factor GreA/GreB N-terminal" evidence="12">
    <location>
        <begin position="6"/>
        <end position="76"/>
    </location>
</feature>
<evidence type="ECO:0000256" key="8">
    <source>
        <dbReference type="ARBA" id="ARBA00030776"/>
    </source>
</evidence>
<dbReference type="KEGG" id="cmic:caldi_27190"/>
<dbReference type="AlphaFoldDB" id="A0AA35CNA9"/>
<dbReference type="InterPro" id="IPR023459">
    <property type="entry name" value="Tscrpt_elong_fac_GreA/B_fam"/>
</dbReference>
<dbReference type="PANTHER" id="PTHR30437:SF4">
    <property type="entry name" value="TRANSCRIPTION ELONGATION FACTOR GREA"/>
    <property type="match status" value="1"/>
</dbReference>
<dbReference type="SUPFAM" id="SSF54534">
    <property type="entry name" value="FKBP-like"/>
    <property type="match status" value="1"/>
</dbReference>
<evidence type="ECO:0000313" key="14">
    <source>
        <dbReference type="Proteomes" id="UP001163687"/>
    </source>
</evidence>
<dbReference type="InterPro" id="IPR022691">
    <property type="entry name" value="Tscrpt_elong_fac_GreA/B_N"/>
</dbReference>
<dbReference type="InterPro" id="IPR036953">
    <property type="entry name" value="GreA/GreB_C_sf"/>
</dbReference>
<dbReference type="InterPro" id="IPR018151">
    <property type="entry name" value="TF_GreA/GreB_CS"/>
</dbReference>
<dbReference type="PANTHER" id="PTHR30437">
    <property type="entry name" value="TRANSCRIPTION ELONGATION FACTOR GREA"/>
    <property type="match status" value="1"/>
</dbReference>
<gene>
    <name evidence="9" type="primary">greA</name>
    <name evidence="13" type="ORF">caldi_27190</name>
</gene>
<keyword evidence="6 9" id="KW-0804">Transcription</keyword>
<sequence length="159" mass="18005">MEEREIILSPEGLRRIQEELDYLKNVRRKEVAQRLKEARSLGDLSENAEYDDARNEQGFIEGRIAQLEKTLRNARVMTLTEEGGEDVVRLGSRVKLRDLEFGEIEEYTIVSSVEASPAERRISNESPVGRAILGKKPGTVVTVEAPMGPIKYEIVEIVH</sequence>
<dbReference type="GO" id="GO:0032784">
    <property type="term" value="P:regulation of DNA-templated transcription elongation"/>
    <property type="evidence" value="ECO:0007669"/>
    <property type="project" value="UniProtKB-UniRule"/>
</dbReference>
<evidence type="ECO:0000259" key="12">
    <source>
        <dbReference type="Pfam" id="PF03449"/>
    </source>
</evidence>
<keyword evidence="13" id="KW-0648">Protein biosynthesis</keyword>
<keyword evidence="4" id="KW-0175">Coiled coil</keyword>
<evidence type="ECO:0000256" key="2">
    <source>
        <dbReference type="ARBA" id="ARBA00013729"/>
    </source>
</evidence>
<dbReference type="GO" id="GO:0070063">
    <property type="term" value="F:RNA polymerase binding"/>
    <property type="evidence" value="ECO:0007669"/>
    <property type="project" value="InterPro"/>
</dbReference>
<dbReference type="SUPFAM" id="SSF46557">
    <property type="entry name" value="GreA transcript cleavage protein, N-terminal domain"/>
    <property type="match status" value="1"/>
</dbReference>
<dbReference type="RefSeq" id="WP_264842266.1">
    <property type="nucleotide sequence ID" value="NZ_AP025628.1"/>
</dbReference>
<comment type="function">
    <text evidence="7 9 10">Necessary for efficient RNA polymerase transcription elongation past template-encoded arresting sites. The arresting sites in DNA have the property of trapping a certain fraction of elongating RNA polymerases that pass through, resulting in locked ternary complexes. Cleavage of the nascent transcript by cleavage factors such as GreA or GreB allows the resumption of elongation from the new 3'terminus. GreA releases sequences of 2 to 3 nucleotides.</text>
</comment>
<evidence type="ECO:0000256" key="9">
    <source>
        <dbReference type="HAMAP-Rule" id="MF_00105"/>
    </source>
</evidence>
<evidence type="ECO:0000259" key="11">
    <source>
        <dbReference type="Pfam" id="PF01272"/>
    </source>
</evidence>
<dbReference type="GO" id="GO:0003746">
    <property type="term" value="F:translation elongation factor activity"/>
    <property type="evidence" value="ECO:0007669"/>
    <property type="project" value="UniProtKB-KW"/>
</dbReference>
<dbReference type="PIRSF" id="PIRSF006092">
    <property type="entry name" value="GreA_GreB"/>
    <property type="match status" value="1"/>
</dbReference>
<organism evidence="13 14">
    <name type="scientific">Caldinitratiruptor microaerophilus</name>
    <dbReference type="NCBI Taxonomy" id="671077"/>
    <lineage>
        <taxon>Bacteria</taxon>
        <taxon>Bacillati</taxon>
        <taxon>Bacillota</taxon>
        <taxon>Clostridia</taxon>
        <taxon>Eubacteriales</taxon>
        <taxon>Symbiobacteriaceae</taxon>
        <taxon>Caldinitratiruptor</taxon>
    </lineage>
</organism>
<keyword evidence="14" id="KW-1185">Reference proteome</keyword>
<keyword evidence="3 9" id="KW-0805">Transcription regulation</keyword>
<feature type="domain" description="Transcription elongation factor GreA/GreB C-terminal" evidence="11">
    <location>
        <begin position="85"/>
        <end position="157"/>
    </location>
</feature>
<evidence type="ECO:0000256" key="7">
    <source>
        <dbReference type="ARBA" id="ARBA00024916"/>
    </source>
</evidence>
<accession>A0AA35CNA9</accession>
<dbReference type="InterPro" id="IPR036805">
    <property type="entry name" value="Tscrpt_elong_fac_GreA/B_N_sf"/>
</dbReference>